<protein>
    <recommendedName>
        <fullName evidence="4">DUF3558 domain-containing protein</fullName>
    </recommendedName>
</protein>
<sequence length="176" mass="18091">MRPLRHRVAQLLLVPVTVVGLLGAVGCGSSDPAPPPDRVDTDAAGDADSAGAVAGPPSCPFTAEQVSTIVGQPMVGEGSCLFSDGKGVASLTVETASKIAGSGTFTYKRDQAAQRYDQVDDLDQGDMAYVAVKDIEGEAVLVDSTGAYTLIMSSFTRLDPAGYGQTLRRLLDAIGG</sequence>
<evidence type="ECO:0000313" key="3">
    <source>
        <dbReference type="Proteomes" id="UP000281726"/>
    </source>
</evidence>
<dbReference type="EMBL" id="RBAK01000001">
    <property type="protein sequence ID" value="RKN50875.1"/>
    <property type="molecule type" value="Genomic_DNA"/>
</dbReference>
<dbReference type="AlphaFoldDB" id="A0A3A9ZRN6"/>
<reference evidence="2 3" key="1">
    <citation type="journal article" date="2004" name="Syst. Appl. Microbiol.">
        <title>Cryptoendolithic actinomycetes from antarctic sandstone rock samples: Micromonospora endolithica sp. nov. and two isolates related to Micromonospora coerulea Jensen 1932.</title>
        <authorList>
            <person name="Hirsch P."/>
            <person name="Mevs U."/>
            <person name="Kroppenstedt R.M."/>
            <person name="Schumann P."/>
            <person name="Stackebrandt E."/>
        </authorList>
    </citation>
    <scope>NUCLEOTIDE SEQUENCE [LARGE SCALE GENOMIC DNA]</scope>
    <source>
        <strain evidence="2 3">JCM 12677</strain>
    </source>
</reference>
<comment type="caution">
    <text evidence="2">The sequence shown here is derived from an EMBL/GenBank/DDBJ whole genome shotgun (WGS) entry which is preliminary data.</text>
</comment>
<organism evidence="2 3">
    <name type="scientific">Micromonospora endolithica</name>
    <dbReference type="NCBI Taxonomy" id="230091"/>
    <lineage>
        <taxon>Bacteria</taxon>
        <taxon>Bacillati</taxon>
        <taxon>Actinomycetota</taxon>
        <taxon>Actinomycetes</taxon>
        <taxon>Micromonosporales</taxon>
        <taxon>Micromonosporaceae</taxon>
        <taxon>Micromonospora</taxon>
    </lineage>
</organism>
<keyword evidence="3" id="KW-1185">Reference proteome</keyword>
<dbReference type="OrthoDB" id="3390544at2"/>
<name>A0A3A9ZRN6_9ACTN</name>
<dbReference type="Proteomes" id="UP000281726">
    <property type="component" value="Unassembled WGS sequence"/>
</dbReference>
<proteinExistence type="predicted"/>
<gene>
    <name evidence="2" type="ORF">D7223_03770</name>
</gene>
<evidence type="ECO:0008006" key="4">
    <source>
        <dbReference type="Google" id="ProtNLM"/>
    </source>
</evidence>
<evidence type="ECO:0000313" key="2">
    <source>
        <dbReference type="EMBL" id="RKN50875.1"/>
    </source>
</evidence>
<evidence type="ECO:0000256" key="1">
    <source>
        <dbReference type="SAM" id="MobiDB-lite"/>
    </source>
</evidence>
<dbReference type="RefSeq" id="WP_120724779.1">
    <property type="nucleotide sequence ID" value="NZ_RBAK01000001.1"/>
</dbReference>
<dbReference type="PROSITE" id="PS51257">
    <property type="entry name" value="PROKAR_LIPOPROTEIN"/>
    <property type="match status" value="1"/>
</dbReference>
<accession>A0A3A9ZRN6</accession>
<feature type="region of interest" description="Disordered" evidence="1">
    <location>
        <begin position="29"/>
        <end position="56"/>
    </location>
</feature>
<feature type="compositionally biased region" description="Low complexity" evidence="1">
    <location>
        <begin position="42"/>
        <end position="55"/>
    </location>
</feature>